<evidence type="ECO:0000256" key="1">
    <source>
        <dbReference type="ARBA" id="ARBA00022676"/>
    </source>
</evidence>
<dbReference type="GO" id="GO:0008616">
    <property type="term" value="P:tRNA queuosine(34) biosynthetic process"/>
    <property type="evidence" value="ECO:0007669"/>
    <property type="project" value="UniProtKB-UniRule"/>
</dbReference>
<dbReference type="Gene3D" id="3.20.20.105">
    <property type="entry name" value="Queuine tRNA-ribosyltransferase-like"/>
    <property type="match status" value="1"/>
</dbReference>
<dbReference type="KEGG" id="kvr:CIB50_0000400"/>
<dbReference type="GO" id="GO:0046872">
    <property type="term" value="F:metal ion binding"/>
    <property type="evidence" value="ECO:0007669"/>
    <property type="project" value="UniProtKB-KW"/>
</dbReference>
<keyword evidence="1 5" id="KW-0328">Glycosyltransferase</keyword>
<gene>
    <name evidence="5 8" type="primary">tgt</name>
    <name evidence="8" type="ORF">CIB50_0000400</name>
</gene>
<organism evidence="8 9">
    <name type="scientific">Kocuria varians</name>
    <name type="common">Micrococcus varians</name>
    <dbReference type="NCBI Taxonomy" id="1272"/>
    <lineage>
        <taxon>Bacteria</taxon>
        <taxon>Bacillati</taxon>
        <taxon>Actinomycetota</taxon>
        <taxon>Actinomycetes</taxon>
        <taxon>Micrococcales</taxon>
        <taxon>Micrococcaceae</taxon>
        <taxon>Kocuria</taxon>
    </lineage>
</organism>
<feature type="binding site" evidence="5">
    <location>
        <position position="300"/>
    </location>
    <ligand>
        <name>substrate</name>
    </ligand>
</feature>
<dbReference type="InterPro" id="IPR036511">
    <property type="entry name" value="TGT-like_sf"/>
</dbReference>
<evidence type="ECO:0000259" key="7">
    <source>
        <dbReference type="Pfam" id="PF01702"/>
    </source>
</evidence>
<feature type="binding site" evidence="5">
    <location>
        <position position="467"/>
    </location>
    <ligand>
        <name>Zn(2+)</name>
        <dbReference type="ChEBI" id="CHEBI:29105"/>
    </ligand>
</feature>
<protein>
    <recommendedName>
        <fullName evidence="5">Queuine tRNA-ribosyltransferase</fullName>
        <ecNumber evidence="5">2.4.2.29</ecNumber>
    </recommendedName>
    <alternativeName>
        <fullName evidence="5">Guanine insertion enzyme</fullName>
    </alternativeName>
    <alternativeName>
        <fullName evidence="5">tRNA-guanine transglycosylase</fullName>
    </alternativeName>
</protein>
<keyword evidence="5" id="KW-0862">Zinc</keyword>
<dbReference type="EMBL" id="CP059343">
    <property type="protein sequence ID" value="QMS55710.1"/>
    <property type="molecule type" value="Genomic_DNA"/>
</dbReference>
<evidence type="ECO:0000256" key="3">
    <source>
        <dbReference type="ARBA" id="ARBA00022694"/>
    </source>
</evidence>
<dbReference type="NCBIfam" id="TIGR00430">
    <property type="entry name" value="Q_tRNA_tgt"/>
    <property type="match status" value="1"/>
</dbReference>
<keyword evidence="5" id="KW-0479">Metal-binding</keyword>
<evidence type="ECO:0000313" key="8">
    <source>
        <dbReference type="EMBL" id="QMS55710.1"/>
    </source>
</evidence>
<feature type="active site" description="Proton acceptor" evidence="5">
    <location>
        <position position="220"/>
    </location>
</feature>
<comment type="caution">
    <text evidence="5">Lacks conserved residue(s) required for the propagation of feature annotation.</text>
</comment>
<dbReference type="NCBIfam" id="TIGR00449">
    <property type="entry name" value="tgt_general"/>
    <property type="match status" value="1"/>
</dbReference>
<evidence type="ECO:0000256" key="6">
    <source>
        <dbReference type="SAM" id="MobiDB-lite"/>
    </source>
</evidence>
<comment type="similarity">
    <text evidence="5">Belongs to the queuine tRNA-ribosyltransferase family.</text>
</comment>
<feature type="binding site" evidence="5">
    <location>
        <begin position="220"/>
        <end position="224"/>
    </location>
    <ligand>
        <name>substrate</name>
    </ligand>
</feature>
<reference evidence="9" key="1">
    <citation type="submission" date="2017-08" db="EMBL/GenBank/DDBJ databases">
        <title>Draft Genome Sequence of Kocuria varians 80.</title>
        <authorList>
            <person name="Minaev M."/>
            <person name="Kurbakov K.A."/>
            <person name="Solodovnikova G.I."/>
            <person name="Kuznetsova O.A."/>
            <person name="Lisitsyn A.B."/>
        </authorList>
    </citation>
    <scope>NUCLEOTIDE SEQUENCE [LARGE SCALE GENOMIC DNA]</scope>
    <source>
        <strain evidence="9">80</strain>
    </source>
</reference>
<dbReference type="GO" id="GO:0008479">
    <property type="term" value="F:tRNA-guanosine(34) queuine transglycosylase activity"/>
    <property type="evidence" value="ECO:0007669"/>
    <property type="project" value="UniProtKB-UniRule"/>
</dbReference>
<dbReference type="EC" id="2.4.2.29" evidence="5"/>
<comment type="cofactor">
    <cofactor evidence="5">
        <name>Zn(2+)</name>
        <dbReference type="ChEBI" id="CHEBI:29105"/>
    </cofactor>
    <text evidence="5">Binds 1 zinc ion per subunit.</text>
</comment>
<feature type="binding site" evidence="5">
    <location>
        <position position="350"/>
    </location>
    <ligand>
        <name>substrate</name>
    </ligand>
</feature>
<proteinExistence type="inferred from homology"/>
<keyword evidence="9" id="KW-1185">Reference proteome</keyword>
<sequence length="533" mass="59059">MTRAQRPVKGCELHPGKCGQCDEVFVRDLTTAPESFKADLRVGRRIRQEIDSGVFVECRQRPCEGQRWEAGGGMHRQCTRDCSAGSASSRRKRHHGDSAVRHNGGVPSPDSVPAFSFQFHTRLRDGKGVPEARIRENGGQFQARTGTITTPHGQIQTPAFIPVATQAAMKAVLPESMAAEGAQAMLANAYHLFLEPGDDVLDEAGGLSTFMNWPGPTFTDSGGFQVMSLGSGLGKVIDMSTGASPLGDSQMAPGQKRMARVDDDGVWFRSYLNGDLHRFTPEVSMRVQHNIGADIMFAFDELTTLHNTRAYQEVALERTRKWALRCVSEHHRLTQERAHKPYQALFGVIQGAQYEDLRRQACRDLSGMGFDGFGIGGALEKSQLGTIVRWCTEELPENTPKHLLGISEPDDIFTAIDNGVDTFDCVSPTRVARSSAVYSPTGRFNLTNIRFKRDFTPISDTCPCYTCTHYTRAYLRHLFKSKERNAATLASIHNERFVLDLVAGARAAIDDGTYFEYRDEFLGSYYGTTQPNI</sequence>
<evidence type="ECO:0000256" key="4">
    <source>
        <dbReference type="ARBA" id="ARBA00022785"/>
    </source>
</evidence>
<feature type="region of interest" description="Disordered" evidence="6">
    <location>
        <begin position="70"/>
        <end position="111"/>
    </location>
</feature>
<evidence type="ECO:0000313" key="9">
    <source>
        <dbReference type="Proteomes" id="UP000216825"/>
    </source>
</evidence>
<dbReference type="InterPro" id="IPR002616">
    <property type="entry name" value="tRNA_ribo_trans-like"/>
</dbReference>
<dbReference type="PANTHER" id="PTHR46499">
    <property type="entry name" value="QUEUINE TRNA-RIBOSYLTRANSFERASE"/>
    <property type="match status" value="1"/>
</dbReference>
<feature type="binding site" evidence="5">
    <location>
        <position position="377"/>
    </location>
    <ligand>
        <name>substrate</name>
    </ligand>
</feature>
<dbReference type="SUPFAM" id="SSF51713">
    <property type="entry name" value="tRNA-guanine transglycosylase"/>
    <property type="match status" value="1"/>
</dbReference>
<dbReference type="PANTHER" id="PTHR46499:SF1">
    <property type="entry name" value="QUEUINE TRNA-RIBOSYLTRANSFERASE"/>
    <property type="match status" value="1"/>
</dbReference>
<keyword evidence="3 5" id="KW-0819">tRNA processing</keyword>
<comment type="pathway">
    <text evidence="5">tRNA modification; tRNA-queuosine biosynthesis.</text>
</comment>
<keyword evidence="2 5" id="KW-0808">Transferase</keyword>
<dbReference type="InterPro" id="IPR050076">
    <property type="entry name" value="ArchSynthase1/Queuine_TRR"/>
</dbReference>
<comment type="function">
    <text evidence="5">Catalyzes the base-exchange of a guanine (G) residue with the queuine precursor 7-aminomethyl-7-deazaguanine (PreQ1) at position 34 (anticodon wobble position) in tRNAs with GU(N) anticodons (tRNA-Asp, -Asn, -His and -Tyr). Catalysis occurs through a double-displacement mechanism. The nucleophile active site attacks the C1' of nucleotide 34 to detach the guanine base from the RNA, forming a covalent enzyme-RNA intermediate. The proton acceptor active site deprotonates the incoming PreQ1, allowing a nucleophilic attack on the C1' of the ribose to form the product. After dissociation, two additional enzymatic reactions on the tRNA convert PreQ1 to queuine (Q), resulting in the hypermodified nucleoside queuosine (7-(((4,5-cis-dihydroxy-2-cyclopenten-1-yl)amino)methyl)-7-deazaguanosine).</text>
</comment>
<feature type="binding site" evidence="5">
    <location>
        <position position="493"/>
    </location>
    <ligand>
        <name>Zn(2+)</name>
        <dbReference type="ChEBI" id="CHEBI:29105"/>
    </ligand>
</feature>
<feature type="region of interest" description="RNA binding; important for wobble base 34 recognition" evidence="5">
    <location>
        <begin position="429"/>
        <end position="433"/>
    </location>
</feature>
<evidence type="ECO:0000256" key="5">
    <source>
        <dbReference type="HAMAP-Rule" id="MF_00168"/>
    </source>
</evidence>
<keyword evidence="4 5" id="KW-0671">Queuosine biosynthesis</keyword>
<dbReference type="AlphaFoldDB" id="A0A7D7KXI3"/>
<reference evidence="8 9" key="2">
    <citation type="submission" date="2020-07" db="EMBL/GenBank/DDBJ databases">
        <title>Genome of starter culture bacteria Kocuria salsicia reveals its technological properties and safety for usage in meat industry.</title>
        <authorList>
            <person name="Michael M."/>
            <person name="Konstantin K."/>
            <person name="Evgenii K."/>
            <person name="Galina S."/>
            <person name="Oksana K."/>
            <person name="Andrei L."/>
        </authorList>
    </citation>
    <scope>NUCLEOTIDE SEQUENCE [LARGE SCALE GENOMIC DNA]</scope>
    <source>
        <strain evidence="8 9">80</strain>
    </source>
</reference>
<dbReference type="Pfam" id="PF01702">
    <property type="entry name" value="TGT"/>
    <property type="match status" value="1"/>
</dbReference>
<evidence type="ECO:0000256" key="2">
    <source>
        <dbReference type="ARBA" id="ARBA00022679"/>
    </source>
</evidence>
<accession>A0A7D7KXI3</accession>
<feature type="active site" description="Nucleophile" evidence="5">
    <location>
        <position position="424"/>
    </location>
</feature>
<comment type="subunit">
    <text evidence="5">Homodimer. Within each dimer, one monomer is responsible for RNA recognition and catalysis, while the other monomer binds to the replacement base PreQ1.</text>
</comment>
<dbReference type="Proteomes" id="UP000216825">
    <property type="component" value="Chromosome"/>
</dbReference>
<feature type="binding site" evidence="5">
    <location>
        <position position="464"/>
    </location>
    <ligand>
        <name>Zn(2+)</name>
        <dbReference type="ChEBI" id="CHEBI:29105"/>
    </ligand>
</feature>
<dbReference type="GO" id="GO:0005829">
    <property type="term" value="C:cytosol"/>
    <property type="evidence" value="ECO:0007669"/>
    <property type="project" value="TreeGrafter"/>
</dbReference>
<dbReference type="HAMAP" id="MF_00168">
    <property type="entry name" value="Q_tRNA_Tgt"/>
    <property type="match status" value="1"/>
</dbReference>
<feature type="domain" description="tRNA-guanine(15) transglycosylase-like" evidence="7">
    <location>
        <begin position="142"/>
        <end position="525"/>
    </location>
</feature>
<dbReference type="UniPathway" id="UPA00392"/>
<name>A0A7D7KXI3_KOCVA</name>
<feature type="binding site" evidence="5">
    <location>
        <position position="462"/>
    </location>
    <ligand>
        <name>Zn(2+)</name>
        <dbReference type="ChEBI" id="CHEBI:29105"/>
    </ligand>
</feature>
<dbReference type="InterPro" id="IPR004803">
    <property type="entry name" value="TGT"/>
</dbReference>
<comment type="catalytic activity">
    <reaction evidence="5">
        <text>7-aminomethyl-7-carbaguanine + guanosine(34) in tRNA = 7-aminomethyl-7-carbaguanosine(34) in tRNA + guanine</text>
        <dbReference type="Rhea" id="RHEA:24104"/>
        <dbReference type="Rhea" id="RHEA-COMP:10341"/>
        <dbReference type="Rhea" id="RHEA-COMP:10342"/>
        <dbReference type="ChEBI" id="CHEBI:16235"/>
        <dbReference type="ChEBI" id="CHEBI:58703"/>
        <dbReference type="ChEBI" id="CHEBI:74269"/>
        <dbReference type="ChEBI" id="CHEBI:82833"/>
        <dbReference type="EC" id="2.4.2.29"/>
    </reaction>
</comment>